<dbReference type="SUPFAM" id="SSF55729">
    <property type="entry name" value="Acyl-CoA N-acyltransferases (Nat)"/>
    <property type="match status" value="1"/>
</dbReference>
<protein>
    <submittedName>
        <fullName evidence="2">GNAT family N-acetyltransferase</fullName>
    </submittedName>
</protein>
<dbReference type="Pfam" id="PF13302">
    <property type="entry name" value="Acetyltransf_3"/>
    <property type="match status" value="1"/>
</dbReference>
<dbReference type="EMBL" id="JABVED010000001">
    <property type="protein sequence ID" value="MBC6445798.1"/>
    <property type="molecule type" value="Genomic_DNA"/>
</dbReference>
<reference evidence="2 3" key="1">
    <citation type="submission" date="2020-06" db="EMBL/GenBank/DDBJ databases">
        <title>Actinokineospora xiongansis sp. nov., isolated from soil of Baiyangdian.</title>
        <authorList>
            <person name="Zhang X."/>
        </authorList>
    </citation>
    <scope>NUCLEOTIDE SEQUENCE [LARGE SCALE GENOMIC DNA]</scope>
    <source>
        <strain evidence="2 3">HBU206404</strain>
    </source>
</reference>
<dbReference type="RefSeq" id="WP_187217857.1">
    <property type="nucleotide sequence ID" value="NZ_JABVED010000001.1"/>
</dbReference>
<dbReference type="InterPro" id="IPR016181">
    <property type="entry name" value="Acyl_CoA_acyltransferase"/>
</dbReference>
<evidence type="ECO:0000313" key="2">
    <source>
        <dbReference type="EMBL" id="MBC6445798.1"/>
    </source>
</evidence>
<dbReference type="InterPro" id="IPR000182">
    <property type="entry name" value="GNAT_dom"/>
</dbReference>
<name>A0ABR7KZE0_9PSEU</name>
<dbReference type="PROSITE" id="PS51186">
    <property type="entry name" value="GNAT"/>
    <property type="match status" value="1"/>
</dbReference>
<accession>A0ABR7KZE0</accession>
<sequence>MAARRRAGRFGYGVSIGRDHQRRGYAAEAIILLLTYMFGERRCHKCEVSVDAFNEASIALHTKIGFHTEGWLRDYGFSAGRHHDVIVMGMTITEFVAGHAFAERRQP</sequence>
<evidence type="ECO:0000259" key="1">
    <source>
        <dbReference type="PROSITE" id="PS51186"/>
    </source>
</evidence>
<dbReference type="Gene3D" id="3.40.630.30">
    <property type="match status" value="1"/>
</dbReference>
<organism evidence="2 3">
    <name type="scientific">Actinokineospora xionganensis</name>
    <dbReference type="NCBI Taxonomy" id="2684470"/>
    <lineage>
        <taxon>Bacteria</taxon>
        <taxon>Bacillati</taxon>
        <taxon>Actinomycetota</taxon>
        <taxon>Actinomycetes</taxon>
        <taxon>Pseudonocardiales</taxon>
        <taxon>Pseudonocardiaceae</taxon>
        <taxon>Actinokineospora</taxon>
    </lineage>
</organism>
<dbReference type="PANTHER" id="PTHR43441">
    <property type="entry name" value="RIBOSOMAL-PROTEIN-SERINE ACETYLTRANSFERASE"/>
    <property type="match status" value="1"/>
</dbReference>
<feature type="domain" description="N-acetyltransferase" evidence="1">
    <location>
        <begin position="1"/>
        <end position="93"/>
    </location>
</feature>
<gene>
    <name evidence="2" type="ORF">GPZ80_01265</name>
</gene>
<dbReference type="InterPro" id="IPR051908">
    <property type="entry name" value="Ribosomal_N-acetyltransferase"/>
</dbReference>
<evidence type="ECO:0000313" key="3">
    <source>
        <dbReference type="Proteomes" id="UP000734823"/>
    </source>
</evidence>
<proteinExistence type="predicted"/>
<keyword evidence="3" id="KW-1185">Reference proteome</keyword>
<comment type="caution">
    <text evidence="2">The sequence shown here is derived from an EMBL/GenBank/DDBJ whole genome shotgun (WGS) entry which is preliminary data.</text>
</comment>
<dbReference type="Proteomes" id="UP000734823">
    <property type="component" value="Unassembled WGS sequence"/>
</dbReference>
<dbReference type="PANTHER" id="PTHR43441:SF11">
    <property type="entry name" value="RIBOSOMAL-PROTEIN-SERINE ACETYLTRANSFERASE"/>
    <property type="match status" value="1"/>
</dbReference>